<evidence type="ECO:0000256" key="7">
    <source>
        <dbReference type="RuleBase" id="RU365071"/>
    </source>
</evidence>
<dbReference type="AlphaFoldDB" id="A0ABD3GW72"/>
<comment type="caution">
    <text evidence="10">The sequence shown here is derived from an EMBL/GenBank/DDBJ whole genome shotgun (WGS) entry which is preliminary data.</text>
</comment>
<dbReference type="InterPro" id="IPR014854">
    <property type="entry name" value="Nse4_C"/>
</dbReference>
<feature type="compositionally biased region" description="Basic and acidic residues" evidence="8">
    <location>
        <begin position="478"/>
        <end position="494"/>
    </location>
</feature>
<feature type="compositionally biased region" description="Basic residues" evidence="8">
    <location>
        <begin position="91"/>
        <end position="101"/>
    </location>
</feature>
<feature type="region of interest" description="Disordered" evidence="8">
    <location>
        <begin position="91"/>
        <end position="119"/>
    </location>
</feature>
<dbReference type="GO" id="GO:0006310">
    <property type="term" value="P:DNA recombination"/>
    <property type="evidence" value="ECO:0007669"/>
    <property type="project" value="UniProtKB-UniRule"/>
</dbReference>
<feature type="compositionally biased region" description="Polar residues" evidence="8">
    <location>
        <begin position="367"/>
        <end position="381"/>
    </location>
</feature>
<feature type="compositionally biased region" description="Polar residues" evidence="8">
    <location>
        <begin position="263"/>
        <end position="277"/>
    </location>
</feature>
<evidence type="ECO:0000256" key="2">
    <source>
        <dbReference type="ARBA" id="ARBA00008997"/>
    </source>
</evidence>
<dbReference type="GO" id="GO:0006281">
    <property type="term" value="P:DNA repair"/>
    <property type="evidence" value="ECO:0007669"/>
    <property type="project" value="UniProtKB-UniRule"/>
</dbReference>
<dbReference type="InterPro" id="IPR027786">
    <property type="entry name" value="Nse4/EID"/>
</dbReference>
<gene>
    <name evidence="10" type="ORF">R1sor_001515</name>
</gene>
<evidence type="ECO:0000256" key="5">
    <source>
        <dbReference type="ARBA" id="ARBA00023204"/>
    </source>
</evidence>
<evidence type="ECO:0000256" key="1">
    <source>
        <dbReference type="ARBA" id="ARBA00004123"/>
    </source>
</evidence>
<feature type="compositionally biased region" description="Polar residues" evidence="8">
    <location>
        <begin position="602"/>
        <end position="612"/>
    </location>
</feature>
<comment type="subcellular location">
    <subcellularLocation>
        <location evidence="1 7">Nucleus</location>
    </subcellularLocation>
</comment>
<dbReference type="Proteomes" id="UP001633002">
    <property type="component" value="Unassembled WGS sequence"/>
</dbReference>
<feature type="compositionally biased region" description="Polar residues" evidence="8">
    <location>
        <begin position="530"/>
        <end position="546"/>
    </location>
</feature>
<organism evidence="10 11">
    <name type="scientific">Riccia sorocarpa</name>
    <dbReference type="NCBI Taxonomy" id="122646"/>
    <lineage>
        <taxon>Eukaryota</taxon>
        <taxon>Viridiplantae</taxon>
        <taxon>Streptophyta</taxon>
        <taxon>Embryophyta</taxon>
        <taxon>Marchantiophyta</taxon>
        <taxon>Marchantiopsida</taxon>
        <taxon>Marchantiidae</taxon>
        <taxon>Marchantiales</taxon>
        <taxon>Ricciaceae</taxon>
        <taxon>Riccia</taxon>
    </lineage>
</organism>
<dbReference type="GO" id="GO:0030915">
    <property type="term" value="C:Smc5-Smc6 complex"/>
    <property type="evidence" value="ECO:0007669"/>
    <property type="project" value="UniProtKB-UniRule"/>
</dbReference>
<dbReference type="PANTHER" id="PTHR16140">
    <property type="entry name" value="NON-STRUCTURAL MAINTENANCE OF CHROMOSOMES ELEMENT 4"/>
    <property type="match status" value="1"/>
</dbReference>
<accession>A0ABD3GW72</accession>
<keyword evidence="11" id="KW-1185">Reference proteome</keyword>
<evidence type="ECO:0000256" key="4">
    <source>
        <dbReference type="ARBA" id="ARBA00023172"/>
    </source>
</evidence>
<reference evidence="10 11" key="1">
    <citation type="submission" date="2024-09" db="EMBL/GenBank/DDBJ databases">
        <title>Chromosome-scale assembly of Riccia sorocarpa.</title>
        <authorList>
            <person name="Paukszto L."/>
        </authorList>
    </citation>
    <scope>NUCLEOTIDE SEQUENCE [LARGE SCALE GENOMIC DNA]</scope>
    <source>
        <strain evidence="10">LP-2024</strain>
        <tissue evidence="10">Aerial parts of the thallus</tissue>
    </source>
</reference>
<feature type="compositionally biased region" description="Basic and acidic residues" evidence="8">
    <location>
        <begin position="384"/>
        <end position="396"/>
    </location>
</feature>
<feature type="region of interest" description="Disordered" evidence="8">
    <location>
        <begin position="217"/>
        <end position="548"/>
    </location>
</feature>
<proteinExistence type="inferred from homology"/>
<dbReference type="PANTHER" id="PTHR16140:SF0">
    <property type="entry name" value="NON-STRUCTURAL MAINTENANCE OF CHROMOSOMES ELEMENT 4"/>
    <property type="match status" value="1"/>
</dbReference>
<evidence type="ECO:0000256" key="6">
    <source>
        <dbReference type="ARBA" id="ARBA00023242"/>
    </source>
</evidence>
<keyword evidence="5 7" id="KW-0234">DNA repair</keyword>
<evidence type="ECO:0000313" key="10">
    <source>
        <dbReference type="EMBL" id="KAL3683493.1"/>
    </source>
</evidence>
<feature type="region of interest" description="Disordered" evidence="8">
    <location>
        <begin position="562"/>
        <end position="620"/>
    </location>
</feature>
<protein>
    <recommendedName>
        <fullName evidence="7">Non-structural maintenance of chromosomes element 4</fullName>
    </recommendedName>
</protein>
<feature type="domain" description="Non-structural maintenance of chromosome element 4 C-terminal" evidence="9">
    <location>
        <begin position="138"/>
        <end position="217"/>
    </location>
</feature>
<keyword evidence="6 7" id="KW-0539">Nucleus</keyword>
<feature type="compositionally biased region" description="Basic and acidic residues" evidence="8">
    <location>
        <begin position="513"/>
        <end position="529"/>
    </location>
</feature>
<dbReference type="Pfam" id="PF08743">
    <property type="entry name" value="Nse4_C"/>
    <property type="match status" value="1"/>
</dbReference>
<dbReference type="GO" id="GO:0005634">
    <property type="term" value="C:nucleus"/>
    <property type="evidence" value="ECO:0007669"/>
    <property type="project" value="UniProtKB-SubCell"/>
</dbReference>
<comment type="similarity">
    <text evidence="2 7">Belongs to the NSE4 family.</text>
</comment>
<keyword evidence="4 7" id="KW-0233">DNA recombination</keyword>
<evidence type="ECO:0000256" key="3">
    <source>
        <dbReference type="ARBA" id="ARBA00022763"/>
    </source>
</evidence>
<feature type="compositionally biased region" description="Basic residues" evidence="8">
    <location>
        <begin position="314"/>
        <end position="331"/>
    </location>
</feature>
<evidence type="ECO:0000259" key="9">
    <source>
        <dbReference type="Pfam" id="PF08743"/>
    </source>
</evidence>
<comment type="function">
    <text evidence="7">Component of the SMC5-SMC6 complex, that promotes sister chromatid alignment after DNA damage and facilitates double-stranded DNA breaks (DSBs) repair via homologous recombination between sister chromatids.</text>
</comment>
<name>A0ABD3GW72_9MARC</name>
<evidence type="ECO:0000313" key="11">
    <source>
        <dbReference type="Proteomes" id="UP001633002"/>
    </source>
</evidence>
<evidence type="ECO:0000256" key="8">
    <source>
        <dbReference type="SAM" id="MobiDB-lite"/>
    </source>
</evidence>
<feature type="compositionally biased region" description="Low complexity" evidence="8">
    <location>
        <begin position="407"/>
        <end position="428"/>
    </location>
</feature>
<feature type="compositionally biased region" description="Polar residues" evidence="8">
    <location>
        <begin position="495"/>
        <end position="510"/>
    </location>
</feature>
<feature type="compositionally biased region" description="Basic and acidic residues" evidence="8">
    <location>
        <begin position="429"/>
        <end position="451"/>
    </location>
</feature>
<comment type="subunit">
    <text evidence="7">Component of the SMC5-SMC6 complex.</text>
</comment>
<keyword evidence="3 7" id="KW-0227">DNA damage</keyword>
<dbReference type="EMBL" id="JBJQOH010000006">
    <property type="protein sequence ID" value="KAL3683493.1"/>
    <property type="molecule type" value="Genomic_DNA"/>
</dbReference>
<sequence length="679" mass="74789">MTEAYIHHSEAYGDESFWGKSDEKNELIPSDSSKFFEVVDQMGTLNQPDAAVMRSSGQDGVDWDLLGVATSVFCDAPGVLTMAAPVEMERKRRKLQEKRKRQEPSTSVKEEDEEKKWGSETDANMSLINKLVSENPEVNLERLLLDRRSFSQTLENILCMSYLVKEGRAKVKIIGGHHVVVPGNVPSHEERGRGQDSVFRFDLKDWRYMKESVQEGTELLPQSGSADKAASGAEAIQKPVVDDSHHVSRTLGGGSVMLPQGVEPQTPTEKSTASMSTEDAVAGPVLDNEVETHRPSEKTSVPTSTDVAAASSSSKKKHKKKVWKKNRGKQKATKEAGEPEVELLSIRVEEPPPAPGAVSTAADLPTSAASSTVGTPTSAALQESGKKLENEDHKTSENGPKAHIRDSAASSAGAEDQASSQAAAAGESESVRDILDFEDEQKYEIKIDRASTRPALEWGLCVEDDRETLNRTPPRTPPSREPRLKNKGQAEGREQPSSPGARQVNNQGNSPRDPWKRKLSESRGRHEPMRSTSLVQPPSPSVSTIDASKLEGLSEWNRIKAMQQHSAGEVASHKNWIPRKGIQRNEGGDHSKGRGKAKQGRGEQSAQLNSSHHAVARQKFDADLKLKQEELLQRSKQSLKAEIQKAKRIETARKGRDELEQELERNLVYRDGELIYLNQ</sequence>